<protein>
    <recommendedName>
        <fullName evidence="4">Chloride channel protein</fullName>
    </recommendedName>
</protein>
<keyword evidence="3" id="KW-1185">Reference proteome</keyword>
<dbReference type="Proteomes" id="UP000598426">
    <property type="component" value="Unassembled WGS sequence"/>
</dbReference>
<accession>A0ABR8NKT1</accession>
<dbReference type="RefSeq" id="WP_191170910.1">
    <property type="nucleotide sequence ID" value="NZ_JACXZS010000003.1"/>
</dbReference>
<evidence type="ECO:0008006" key="4">
    <source>
        <dbReference type="Google" id="ProtNLM"/>
    </source>
</evidence>
<dbReference type="EMBL" id="JACXZS010000003">
    <property type="protein sequence ID" value="MBD3941281.1"/>
    <property type="molecule type" value="Genomic_DNA"/>
</dbReference>
<evidence type="ECO:0000313" key="3">
    <source>
        <dbReference type="Proteomes" id="UP000598426"/>
    </source>
</evidence>
<gene>
    <name evidence="2" type="ORF">IF188_06160</name>
</gene>
<sequence>MRRLRPREVLTTGGVIASVVMVVFGLGLIVLCVTLLVQELRAGTGIFETVGIAKPTPFWLALIGACLGILGGGKLALDSAGYLVRAARGELPRRDGSRPTRRTYVVRRASRHQRQVWARSAEARRQRDAGE</sequence>
<keyword evidence="1" id="KW-1133">Transmembrane helix</keyword>
<keyword evidence="1" id="KW-0472">Membrane</keyword>
<proteinExistence type="predicted"/>
<reference evidence="2 3" key="1">
    <citation type="submission" date="2020-09" db="EMBL/GenBank/DDBJ databases">
        <title>Isolation and identification of active actinomycetes.</title>
        <authorList>
            <person name="Li X."/>
        </authorList>
    </citation>
    <scope>NUCLEOTIDE SEQUENCE [LARGE SCALE GENOMIC DNA]</scope>
    <source>
        <strain evidence="2 3">NEAU-LLC</strain>
    </source>
</reference>
<evidence type="ECO:0000256" key="1">
    <source>
        <dbReference type="SAM" id="Phobius"/>
    </source>
</evidence>
<organism evidence="2 3">
    <name type="scientific">Microbacterium helvum</name>
    <dbReference type="NCBI Taxonomy" id="2773713"/>
    <lineage>
        <taxon>Bacteria</taxon>
        <taxon>Bacillati</taxon>
        <taxon>Actinomycetota</taxon>
        <taxon>Actinomycetes</taxon>
        <taxon>Micrococcales</taxon>
        <taxon>Microbacteriaceae</taxon>
        <taxon>Microbacterium</taxon>
    </lineage>
</organism>
<comment type="caution">
    <text evidence="2">The sequence shown here is derived from an EMBL/GenBank/DDBJ whole genome shotgun (WGS) entry which is preliminary data.</text>
</comment>
<feature type="transmembrane region" description="Helical" evidence="1">
    <location>
        <begin position="12"/>
        <end position="37"/>
    </location>
</feature>
<keyword evidence="1" id="KW-0812">Transmembrane</keyword>
<name>A0ABR8NKT1_9MICO</name>
<evidence type="ECO:0000313" key="2">
    <source>
        <dbReference type="EMBL" id="MBD3941281.1"/>
    </source>
</evidence>
<feature type="transmembrane region" description="Helical" evidence="1">
    <location>
        <begin position="57"/>
        <end position="77"/>
    </location>
</feature>